<proteinExistence type="inferred from homology"/>
<keyword evidence="11" id="KW-1185">Reference proteome</keyword>
<dbReference type="AlphaFoldDB" id="A0A917FP75"/>
<dbReference type="PANTHER" id="PTHR35272">
    <property type="entry name" value="THIOL:DISULFIDE INTERCHANGE PROTEIN DSBC-RELATED"/>
    <property type="match status" value="1"/>
</dbReference>
<dbReference type="InterPro" id="IPR033954">
    <property type="entry name" value="DiS-bond_Isoase_DsbC/G"/>
</dbReference>
<comment type="subcellular location">
    <subcellularLocation>
        <location evidence="1 7">Periplasm</location>
    </subcellularLocation>
</comment>
<feature type="domain" description="Thioredoxin-like fold" evidence="9">
    <location>
        <begin position="118"/>
        <end position="237"/>
    </location>
</feature>
<keyword evidence="6 7" id="KW-0676">Redox-active center</keyword>
<dbReference type="EMBL" id="BMEO01000004">
    <property type="protein sequence ID" value="GGF92292.1"/>
    <property type="molecule type" value="Genomic_DNA"/>
</dbReference>
<evidence type="ECO:0000259" key="8">
    <source>
        <dbReference type="Pfam" id="PF10411"/>
    </source>
</evidence>
<evidence type="ECO:0000256" key="7">
    <source>
        <dbReference type="RuleBase" id="RU364038"/>
    </source>
</evidence>
<dbReference type="InterPro" id="IPR036249">
    <property type="entry name" value="Thioredoxin-like_sf"/>
</dbReference>
<reference evidence="10" key="1">
    <citation type="journal article" date="2014" name="Int. J. Syst. Evol. Microbiol.">
        <title>Complete genome sequence of Corynebacterium casei LMG S-19264T (=DSM 44701T), isolated from a smear-ripened cheese.</title>
        <authorList>
            <consortium name="US DOE Joint Genome Institute (JGI-PGF)"/>
            <person name="Walter F."/>
            <person name="Albersmeier A."/>
            <person name="Kalinowski J."/>
            <person name="Ruckert C."/>
        </authorList>
    </citation>
    <scope>NUCLEOTIDE SEQUENCE</scope>
    <source>
        <strain evidence="10">CGMCC 1.12181</strain>
    </source>
</reference>
<dbReference type="CDD" id="cd03020">
    <property type="entry name" value="DsbA_DsbC_DsbG"/>
    <property type="match status" value="1"/>
</dbReference>
<dbReference type="Gene3D" id="3.10.450.70">
    <property type="entry name" value="Disulphide bond isomerase, DsbC/G, N-terminal"/>
    <property type="match status" value="1"/>
</dbReference>
<dbReference type="PANTHER" id="PTHR35272:SF3">
    <property type="entry name" value="THIOL:DISULFIDE INTERCHANGE PROTEIN DSBC"/>
    <property type="match status" value="1"/>
</dbReference>
<sequence>MKLRILLTLGLFICASASIATDKVAYQQALQSVTSGNVRVESIKDTPIDGLKVLTVSTGKRREIIYMSTDKRYIFNGNLFDIKNRIDVTETQKNDLRLAHLRQFNNSQRINYFPDNMDYQVSVFTDVDCPYCRQLHQQMDAYNDLGIGISYLFFPRSGLNTESSLKAVSVWCADDRKKALDSAMADGELSQLQCDNPVSDHYNAGIAEGVSGTPAWVLEDGTLIPGLVPPKQLKQQLDKMANKRPSE</sequence>
<name>A0A917FP75_9GAMM</name>
<dbReference type="InterPro" id="IPR012336">
    <property type="entry name" value="Thioredoxin-like_fold"/>
</dbReference>
<dbReference type="RefSeq" id="WP_188364788.1">
    <property type="nucleotide sequence ID" value="NZ_BAABJF010000015.1"/>
</dbReference>
<reference evidence="10" key="2">
    <citation type="submission" date="2020-09" db="EMBL/GenBank/DDBJ databases">
        <authorList>
            <person name="Sun Q."/>
            <person name="Zhou Y."/>
        </authorList>
    </citation>
    <scope>NUCLEOTIDE SEQUENCE</scope>
    <source>
        <strain evidence="10">CGMCC 1.12181</strain>
    </source>
</reference>
<evidence type="ECO:0000256" key="4">
    <source>
        <dbReference type="ARBA" id="ARBA00022764"/>
    </source>
</evidence>
<comment type="caution">
    <text evidence="10">The sequence shown here is derived from an EMBL/GenBank/DDBJ whole genome shotgun (WGS) entry which is preliminary data.</text>
</comment>
<keyword evidence="4 7" id="KW-0574">Periplasm</keyword>
<gene>
    <name evidence="10" type="ORF">GCM10011365_11860</name>
</gene>
<protein>
    <recommendedName>
        <fullName evidence="7">Thiol:disulfide interchange protein</fullName>
    </recommendedName>
</protein>
<evidence type="ECO:0000313" key="10">
    <source>
        <dbReference type="EMBL" id="GGF92292.1"/>
    </source>
</evidence>
<feature type="domain" description="Disulphide bond isomerase DsbC/G N-terminal" evidence="8">
    <location>
        <begin position="20"/>
        <end position="90"/>
    </location>
</feature>
<dbReference type="Pfam" id="PF10411">
    <property type="entry name" value="DsbC_N"/>
    <property type="match status" value="1"/>
</dbReference>
<evidence type="ECO:0000256" key="2">
    <source>
        <dbReference type="ARBA" id="ARBA00009813"/>
    </source>
</evidence>
<comment type="function">
    <text evidence="7">Required for disulfide bond formation in some periplasmic proteins. Acts by transferring its disulfide bond to other proteins and is reduced in the process.</text>
</comment>
<comment type="similarity">
    <text evidence="2 7">Belongs to the thioredoxin family. DsbC subfamily.</text>
</comment>
<dbReference type="Gene3D" id="3.40.30.10">
    <property type="entry name" value="Glutaredoxin"/>
    <property type="match status" value="1"/>
</dbReference>
<evidence type="ECO:0000256" key="6">
    <source>
        <dbReference type="ARBA" id="ARBA00023284"/>
    </source>
</evidence>
<evidence type="ECO:0000259" key="9">
    <source>
        <dbReference type="Pfam" id="PF13098"/>
    </source>
</evidence>
<evidence type="ECO:0000256" key="1">
    <source>
        <dbReference type="ARBA" id="ARBA00004418"/>
    </source>
</evidence>
<dbReference type="InterPro" id="IPR009094">
    <property type="entry name" value="DiS-bond_isomerase_DsbC/G_N_sf"/>
</dbReference>
<evidence type="ECO:0000313" key="11">
    <source>
        <dbReference type="Proteomes" id="UP000605253"/>
    </source>
</evidence>
<evidence type="ECO:0000256" key="3">
    <source>
        <dbReference type="ARBA" id="ARBA00022729"/>
    </source>
</evidence>
<dbReference type="Pfam" id="PF13098">
    <property type="entry name" value="Thioredoxin_2"/>
    <property type="match status" value="1"/>
</dbReference>
<dbReference type="InterPro" id="IPR051470">
    <property type="entry name" value="Thiol:disulfide_interchange"/>
</dbReference>
<evidence type="ECO:0000256" key="5">
    <source>
        <dbReference type="ARBA" id="ARBA00023157"/>
    </source>
</evidence>
<dbReference type="SUPFAM" id="SSF54423">
    <property type="entry name" value="DsbC/DsbG N-terminal domain-like"/>
    <property type="match status" value="1"/>
</dbReference>
<dbReference type="GO" id="GO:0042597">
    <property type="term" value="C:periplasmic space"/>
    <property type="evidence" value="ECO:0007669"/>
    <property type="project" value="UniProtKB-SubCell"/>
</dbReference>
<dbReference type="Proteomes" id="UP000605253">
    <property type="component" value="Unassembled WGS sequence"/>
</dbReference>
<feature type="signal peptide" evidence="7">
    <location>
        <begin position="1"/>
        <end position="20"/>
    </location>
</feature>
<dbReference type="SUPFAM" id="SSF52833">
    <property type="entry name" value="Thioredoxin-like"/>
    <property type="match status" value="1"/>
</dbReference>
<keyword evidence="3 7" id="KW-0732">Signal</keyword>
<accession>A0A917FP75</accession>
<keyword evidence="5" id="KW-1015">Disulfide bond</keyword>
<organism evidence="10 11">
    <name type="scientific">Marinicella pacifica</name>
    <dbReference type="NCBI Taxonomy" id="1171543"/>
    <lineage>
        <taxon>Bacteria</taxon>
        <taxon>Pseudomonadati</taxon>
        <taxon>Pseudomonadota</taxon>
        <taxon>Gammaproteobacteria</taxon>
        <taxon>Lysobacterales</taxon>
        <taxon>Marinicellaceae</taxon>
        <taxon>Marinicella</taxon>
    </lineage>
</organism>
<feature type="chain" id="PRO_5038169395" description="Thiol:disulfide interchange protein" evidence="7">
    <location>
        <begin position="21"/>
        <end position="247"/>
    </location>
</feature>
<dbReference type="InterPro" id="IPR018950">
    <property type="entry name" value="DiS-bond_isomerase_DsbC/G_N"/>
</dbReference>